<evidence type="ECO:0000313" key="11">
    <source>
        <dbReference type="RefSeq" id="XP_018013418.1"/>
    </source>
</evidence>
<dbReference type="GeneID" id="108670452"/>
<dbReference type="PIRSF" id="PIRSF000137">
    <property type="entry name" value="Alcohol_oxidase"/>
    <property type="match status" value="1"/>
</dbReference>
<dbReference type="RefSeq" id="XP_018013416.1">
    <property type="nucleotide sequence ID" value="XM_018157927.2"/>
</dbReference>
<evidence type="ECO:0000256" key="4">
    <source>
        <dbReference type="ARBA" id="ARBA00022827"/>
    </source>
</evidence>
<feature type="domain" description="Glucose-methanol-choline oxidoreductase N-terminal" evidence="7">
    <location>
        <begin position="119"/>
        <end position="142"/>
    </location>
</feature>
<dbReference type="AlphaFoldDB" id="A0A8B7NIF8"/>
<dbReference type="Proteomes" id="UP000694843">
    <property type="component" value="Unplaced"/>
</dbReference>
<organism evidence="9 11">
    <name type="scientific">Hyalella azteca</name>
    <name type="common">Amphipod</name>
    <dbReference type="NCBI Taxonomy" id="294128"/>
    <lineage>
        <taxon>Eukaryota</taxon>
        <taxon>Metazoa</taxon>
        <taxon>Ecdysozoa</taxon>
        <taxon>Arthropoda</taxon>
        <taxon>Crustacea</taxon>
        <taxon>Multicrustacea</taxon>
        <taxon>Malacostraca</taxon>
        <taxon>Eumalacostraca</taxon>
        <taxon>Peracarida</taxon>
        <taxon>Amphipoda</taxon>
        <taxon>Senticaudata</taxon>
        <taxon>Talitrida</taxon>
        <taxon>Talitroidea</taxon>
        <taxon>Hyalellidae</taxon>
        <taxon>Hyalella</taxon>
    </lineage>
</organism>
<evidence type="ECO:0000259" key="7">
    <source>
        <dbReference type="PROSITE" id="PS00623"/>
    </source>
</evidence>
<dbReference type="Pfam" id="PF05199">
    <property type="entry name" value="GMC_oxred_C"/>
    <property type="match status" value="1"/>
</dbReference>
<dbReference type="PANTHER" id="PTHR11552">
    <property type="entry name" value="GLUCOSE-METHANOL-CHOLINE GMC OXIDOREDUCTASE"/>
    <property type="match status" value="1"/>
</dbReference>
<keyword evidence="4 5" id="KW-0274">FAD</keyword>
<dbReference type="GO" id="GO:0016614">
    <property type="term" value="F:oxidoreductase activity, acting on CH-OH group of donors"/>
    <property type="evidence" value="ECO:0007669"/>
    <property type="project" value="InterPro"/>
</dbReference>
<dbReference type="SUPFAM" id="SSF54373">
    <property type="entry name" value="FAD-linked reductases, C-terminal domain"/>
    <property type="match status" value="1"/>
</dbReference>
<name>A0A8B7NIF8_HYAAZ</name>
<dbReference type="InterPro" id="IPR012132">
    <property type="entry name" value="GMC_OxRdtase"/>
</dbReference>
<evidence type="ECO:0000313" key="9">
    <source>
        <dbReference type="Proteomes" id="UP000694843"/>
    </source>
</evidence>
<evidence type="ECO:0000256" key="3">
    <source>
        <dbReference type="ARBA" id="ARBA00022630"/>
    </source>
</evidence>
<dbReference type="PANTHER" id="PTHR11552:SF147">
    <property type="entry name" value="CHOLINE DEHYDROGENASE, MITOCHONDRIAL"/>
    <property type="match status" value="1"/>
</dbReference>
<feature type="binding site" evidence="5">
    <location>
        <position position="121"/>
    </location>
    <ligand>
        <name>FAD</name>
        <dbReference type="ChEBI" id="CHEBI:57692"/>
    </ligand>
</feature>
<dbReference type="OMA" id="PDIMTEM"/>
<dbReference type="SUPFAM" id="SSF51905">
    <property type="entry name" value="FAD/NAD(P)-binding domain"/>
    <property type="match status" value="1"/>
</dbReference>
<protein>
    <submittedName>
        <fullName evidence="10 11">Glucose dehydrogenase [FAD, quinone]</fullName>
    </submittedName>
</protein>
<gene>
    <name evidence="10 11" type="primary">LOC108670452</name>
</gene>
<evidence type="ECO:0000313" key="10">
    <source>
        <dbReference type="RefSeq" id="XP_018013416.1"/>
    </source>
</evidence>
<dbReference type="GO" id="GO:0050660">
    <property type="term" value="F:flavin adenine dinucleotide binding"/>
    <property type="evidence" value="ECO:0007669"/>
    <property type="project" value="InterPro"/>
</dbReference>
<evidence type="ECO:0000259" key="8">
    <source>
        <dbReference type="PROSITE" id="PS00624"/>
    </source>
</evidence>
<dbReference type="PROSITE" id="PS00623">
    <property type="entry name" value="GMC_OXRED_1"/>
    <property type="match status" value="1"/>
</dbReference>
<dbReference type="OrthoDB" id="269227at2759"/>
<dbReference type="KEGG" id="hazt:108670452"/>
<evidence type="ECO:0000256" key="2">
    <source>
        <dbReference type="ARBA" id="ARBA00010790"/>
    </source>
</evidence>
<proteinExistence type="inferred from homology"/>
<comment type="similarity">
    <text evidence="2 6">Belongs to the GMC oxidoreductase family.</text>
</comment>
<keyword evidence="3 6" id="KW-0285">Flavoprotein</keyword>
<sequence>MLQHLINPLVLGALTALASSLITMTAYRTVTLEQDQVVDFIVVGSGSAGSVVASRLSENPNWEVLVLEAGGQPPPESKVPAFAAYAIGADSEYNYNYIIAPQRHALLNFRNQESFFPRGKVIGGTSAINYMIFIRGNRKDFDTWAEMGNTGWDYDSIMPLYMKMENYKGKHAKKYAKYHSQTGPLSVESMRWDSPFTKYFKAAGKELGLEEVDFNSEKHVGYNAPDLTTNNGERQSASDAYLKPNLHRSNLRLQAGSLVTKVIIDRNLRAIGVEYIRDGKMRRAFARKEVILSAGAIDSPKLLLLSGIGPKQQLRTHGIHPIVDLKGVGQNLQDHVALPGLTWFITKNSGNAVQLILTPEARRAYRTKRNGPLSVPMGFVGIYMVNLGVDPDPSVQDVQYRFLSVTLGADFGLVVAPNYGYTDELIRDYVKKQGGRRGFMIFMGVMRPASRGSVTLRSKNPLDPPVIDPNFLSNSADVDSLLKSIRYVMVLGNTTALREGLGAKFFDQKVLGCKHLAHDSDDYWRCYIRHMAGSGAHPSSTCKMAPSSDPDGVVSPRLKVRGVAGLRVIDASIMPLITGTNLAAPTMMIGEKGASLIKEDWSYGD</sequence>
<comment type="cofactor">
    <cofactor evidence="1 5">
        <name>FAD</name>
        <dbReference type="ChEBI" id="CHEBI:57692"/>
    </cofactor>
</comment>
<dbReference type="Gene3D" id="3.30.560.10">
    <property type="entry name" value="Glucose Oxidase, domain 3"/>
    <property type="match status" value="1"/>
</dbReference>
<dbReference type="Pfam" id="PF00732">
    <property type="entry name" value="GMC_oxred_N"/>
    <property type="match status" value="1"/>
</dbReference>
<reference evidence="10 11" key="1">
    <citation type="submission" date="2025-04" db="UniProtKB">
        <authorList>
            <consortium name="RefSeq"/>
        </authorList>
    </citation>
    <scope>IDENTIFICATION</scope>
    <source>
        <tissue evidence="10 11">Whole organism</tissue>
    </source>
</reference>
<evidence type="ECO:0000256" key="6">
    <source>
        <dbReference type="RuleBase" id="RU003968"/>
    </source>
</evidence>
<evidence type="ECO:0000256" key="5">
    <source>
        <dbReference type="PIRSR" id="PIRSR000137-2"/>
    </source>
</evidence>
<dbReference type="Gene3D" id="3.50.50.60">
    <property type="entry name" value="FAD/NAD(P)-binding domain"/>
    <property type="match status" value="1"/>
</dbReference>
<dbReference type="InterPro" id="IPR036188">
    <property type="entry name" value="FAD/NAD-bd_sf"/>
</dbReference>
<evidence type="ECO:0000256" key="1">
    <source>
        <dbReference type="ARBA" id="ARBA00001974"/>
    </source>
</evidence>
<keyword evidence="9" id="KW-1185">Reference proteome</keyword>
<feature type="binding site" evidence="5">
    <location>
        <position position="125"/>
    </location>
    <ligand>
        <name>FAD</name>
        <dbReference type="ChEBI" id="CHEBI:57692"/>
    </ligand>
</feature>
<dbReference type="InterPro" id="IPR007867">
    <property type="entry name" value="GMC_OxRtase_C"/>
</dbReference>
<feature type="domain" description="Glucose-methanol-choline oxidoreductase N-terminal" evidence="8">
    <location>
        <begin position="295"/>
        <end position="309"/>
    </location>
</feature>
<feature type="binding site" evidence="5">
    <location>
        <position position="259"/>
    </location>
    <ligand>
        <name>FAD</name>
        <dbReference type="ChEBI" id="CHEBI:57692"/>
    </ligand>
</feature>
<dbReference type="PROSITE" id="PS00624">
    <property type="entry name" value="GMC_OXRED_2"/>
    <property type="match status" value="1"/>
</dbReference>
<accession>A0A8B7NIF8</accession>
<dbReference type="RefSeq" id="XP_018013418.1">
    <property type="nucleotide sequence ID" value="XM_018157929.2"/>
</dbReference>
<dbReference type="InterPro" id="IPR000172">
    <property type="entry name" value="GMC_OxRdtase_N"/>
</dbReference>